<dbReference type="PANTHER" id="PTHR43022">
    <property type="entry name" value="PROTEIN SMF"/>
    <property type="match status" value="1"/>
</dbReference>
<dbReference type="Proteomes" id="UP000095558">
    <property type="component" value="Unassembled WGS sequence"/>
</dbReference>
<dbReference type="RefSeq" id="WP_042396549.1">
    <property type="nucleotide sequence ID" value="NZ_CYYT01000002.1"/>
</dbReference>
<comment type="similarity">
    <text evidence="1">Belongs to the DprA/Smf family.</text>
</comment>
<organism evidence="3 4">
    <name type="scientific">Clostridium disporicum</name>
    <dbReference type="NCBI Taxonomy" id="84024"/>
    <lineage>
        <taxon>Bacteria</taxon>
        <taxon>Bacillati</taxon>
        <taxon>Bacillota</taxon>
        <taxon>Clostridia</taxon>
        <taxon>Eubacteriales</taxon>
        <taxon>Clostridiaceae</taxon>
        <taxon>Clostridium</taxon>
    </lineage>
</organism>
<evidence type="ECO:0000259" key="2">
    <source>
        <dbReference type="Pfam" id="PF02481"/>
    </source>
</evidence>
<dbReference type="GO" id="GO:0009294">
    <property type="term" value="P:DNA-mediated transformation"/>
    <property type="evidence" value="ECO:0007669"/>
    <property type="project" value="InterPro"/>
</dbReference>
<dbReference type="PANTHER" id="PTHR43022:SF1">
    <property type="entry name" value="PROTEIN SMF"/>
    <property type="match status" value="1"/>
</dbReference>
<evidence type="ECO:0000313" key="4">
    <source>
        <dbReference type="Proteomes" id="UP000095558"/>
    </source>
</evidence>
<name>A0A174CEV2_9CLOT</name>
<dbReference type="AlphaFoldDB" id="A0A174CEV2"/>
<feature type="domain" description="Smf/DprA SLOG" evidence="2">
    <location>
        <begin position="74"/>
        <end position="283"/>
    </location>
</feature>
<dbReference type="SUPFAM" id="SSF102405">
    <property type="entry name" value="MCP/YpsA-like"/>
    <property type="match status" value="1"/>
</dbReference>
<accession>A0A174CEV2</accession>
<dbReference type="NCBIfam" id="TIGR00732">
    <property type="entry name" value="dprA"/>
    <property type="match status" value="1"/>
</dbReference>
<dbReference type="InterPro" id="IPR057666">
    <property type="entry name" value="DrpA_SLOG"/>
</dbReference>
<dbReference type="GeneID" id="83011367"/>
<dbReference type="OrthoDB" id="9785707at2"/>
<dbReference type="Gene3D" id="3.40.50.450">
    <property type="match status" value="1"/>
</dbReference>
<evidence type="ECO:0000256" key="1">
    <source>
        <dbReference type="ARBA" id="ARBA00006525"/>
    </source>
</evidence>
<dbReference type="InterPro" id="IPR003488">
    <property type="entry name" value="DprA"/>
</dbReference>
<reference evidence="3 4" key="1">
    <citation type="submission" date="2015-09" db="EMBL/GenBank/DDBJ databases">
        <authorList>
            <consortium name="Pathogen Informatics"/>
        </authorList>
    </citation>
    <scope>NUCLEOTIDE SEQUENCE [LARGE SCALE GENOMIC DNA]</scope>
    <source>
        <strain evidence="3 4">2789STDY5834855</strain>
    </source>
</reference>
<gene>
    <name evidence="3" type="primary">dprA</name>
    <name evidence="3" type="ORF">ERS852470_01454</name>
</gene>
<evidence type="ECO:0000313" key="3">
    <source>
        <dbReference type="EMBL" id="CUO10490.1"/>
    </source>
</evidence>
<dbReference type="EMBL" id="CYZV01000013">
    <property type="protein sequence ID" value="CUO10490.1"/>
    <property type="molecule type" value="Genomic_DNA"/>
</dbReference>
<dbReference type="Pfam" id="PF02481">
    <property type="entry name" value="DNA_processg_A"/>
    <property type="match status" value="1"/>
</dbReference>
<protein>
    <submittedName>
        <fullName evidence="3">DNA protecting protein DprA</fullName>
    </submittedName>
</protein>
<sequence length="352" mass="39825">MDKYKIWFILLKISEESKVKLIEKYNNEENIYNNIDNIINENEINRFFISRLKHRNTIEEEAFEEYLHKNGIKYVTLASELYPQKLKSINNPPYVLFYKGDLSLVNYKMVAVVGSRKNTIYGEQVAKFIANELFDISYGVVSGVAAGIDSVMHRQILSRGGKTIGILGCGIDVVYPRFNKKLYDQIVSEGLLMSEFLPGTKPLSYNFPKRNRIISGFSDKGVIVVEASRKSGSLITANYALDEGKDVLAVPGPIFNESSAGCNLLIHQGASPFIGKEDLYDFLNIIKKESKNNKKSSIKVNLLEIIGKEPIHIDKIIGSVNIDRIALFELLFEMQNENEIICLPGNYYVKIS</sequence>
<proteinExistence type="inferred from homology"/>